<proteinExistence type="predicted"/>
<reference evidence="1" key="1">
    <citation type="journal article" date="2019" name="bioRxiv">
        <title>The Genome of the Zebra Mussel, Dreissena polymorpha: A Resource for Invasive Species Research.</title>
        <authorList>
            <person name="McCartney M.A."/>
            <person name="Auch B."/>
            <person name="Kono T."/>
            <person name="Mallez S."/>
            <person name="Zhang Y."/>
            <person name="Obille A."/>
            <person name="Becker A."/>
            <person name="Abrahante J.E."/>
            <person name="Garbe J."/>
            <person name="Badalamenti J.P."/>
            <person name="Herman A."/>
            <person name="Mangelson H."/>
            <person name="Liachko I."/>
            <person name="Sullivan S."/>
            <person name="Sone E.D."/>
            <person name="Koren S."/>
            <person name="Silverstein K.A.T."/>
            <person name="Beckman K.B."/>
            <person name="Gohl D.M."/>
        </authorList>
    </citation>
    <scope>NUCLEOTIDE SEQUENCE</scope>
    <source>
        <strain evidence="1">Duluth1</strain>
        <tissue evidence="1">Whole animal</tissue>
    </source>
</reference>
<dbReference type="AlphaFoldDB" id="A0A9D4EWN6"/>
<dbReference type="Proteomes" id="UP000828390">
    <property type="component" value="Unassembled WGS sequence"/>
</dbReference>
<sequence length="84" mass="9660">MVPVLTQLFRWKYTICQRQTMPAAIAMKNSPFCTNWKMNTTSTASVGIAFLVLTWNEIVSSSCKKKQTVEPNVFIPPDDYNRRD</sequence>
<organism evidence="1 2">
    <name type="scientific">Dreissena polymorpha</name>
    <name type="common">Zebra mussel</name>
    <name type="synonym">Mytilus polymorpha</name>
    <dbReference type="NCBI Taxonomy" id="45954"/>
    <lineage>
        <taxon>Eukaryota</taxon>
        <taxon>Metazoa</taxon>
        <taxon>Spiralia</taxon>
        <taxon>Lophotrochozoa</taxon>
        <taxon>Mollusca</taxon>
        <taxon>Bivalvia</taxon>
        <taxon>Autobranchia</taxon>
        <taxon>Heteroconchia</taxon>
        <taxon>Euheterodonta</taxon>
        <taxon>Imparidentia</taxon>
        <taxon>Neoheterodontei</taxon>
        <taxon>Myida</taxon>
        <taxon>Dreissenoidea</taxon>
        <taxon>Dreissenidae</taxon>
        <taxon>Dreissena</taxon>
    </lineage>
</organism>
<dbReference type="EMBL" id="JAIWYP010000008">
    <property type="protein sequence ID" value="KAH3785355.1"/>
    <property type="molecule type" value="Genomic_DNA"/>
</dbReference>
<evidence type="ECO:0000313" key="1">
    <source>
        <dbReference type="EMBL" id="KAH3785355.1"/>
    </source>
</evidence>
<keyword evidence="2" id="KW-1185">Reference proteome</keyword>
<accession>A0A9D4EWN6</accession>
<gene>
    <name evidence="1" type="ORF">DPMN_163442</name>
</gene>
<name>A0A9D4EWN6_DREPO</name>
<protein>
    <submittedName>
        <fullName evidence="1">Uncharacterized protein</fullName>
    </submittedName>
</protein>
<reference evidence="1" key="2">
    <citation type="submission" date="2020-11" db="EMBL/GenBank/DDBJ databases">
        <authorList>
            <person name="McCartney M.A."/>
            <person name="Auch B."/>
            <person name="Kono T."/>
            <person name="Mallez S."/>
            <person name="Becker A."/>
            <person name="Gohl D.M."/>
            <person name="Silverstein K.A.T."/>
            <person name="Koren S."/>
            <person name="Bechman K.B."/>
            <person name="Herman A."/>
            <person name="Abrahante J.E."/>
            <person name="Garbe J."/>
        </authorList>
    </citation>
    <scope>NUCLEOTIDE SEQUENCE</scope>
    <source>
        <strain evidence="1">Duluth1</strain>
        <tissue evidence="1">Whole animal</tissue>
    </source>
</reference>
<evidence type="ECO:0000313" key="2">
    <source>
        <dbReference type="Proteomes" id="UP000828390"/>
    </source>
</evidence>
<comment type="caution">
    <text evidence="1">The sequence shown here is derived from an EMBL/GenBank/DDBJ whole genome shotgun (WGS) entry which is preliminary data.</text>
</comment>